<feature type="transmembrane region" description="Helical" evidence="12">
    <location>
        <begin position="12"/>
        <end position="31"/>
    </location>
</feature>
<feature type="transmembrane region" description="Helical" evidence="12">
    <location>
        <begin position="161"/>
        <end position="182"/>
    </location>
</feature>
<feature type="transmembrane region" description="Helical" evidence="12">
    <location>
        <begin position="75"/>
        <end position="101"/>
    </location>
</feature>
<keyword evidence="5 12" id="KW-1003">Cell membrane</keyword>
<comment type="similarity">
    <text evidence="12">Belongs to the CbiM family.</text>
</comment>
<dbReference type="PANTHER" id="PTHR43627">
    <property type="match status" value="1"/>
</dbReference>
<comment type="subcellular location">
    <subcellularLocation>
        <location evidence="1">Cell inner membrane</location>
        <topology evidence="1">Multi-pass membrane protein</topology>
    </subcellularLocation>
    <subcellularLocation>
        <location evidence="12">Cell membrane</location>
        <topology evidence="12">Multi-pass membrane protein</topology>
    </subcellularLocation>
</comment>
<name>A0A1D8S6M8_9EURY</name>
<dbReference type="Gene3D" id="1.10.1760.20">
    <property type="match status" value="1"/>
</dbReference>
<evidence type="ECO:0000256" key="10">
    <source>
        <dbReference type="ARBA" id="ARBA00023136"/>
    </source>
</evidence>
<evidence type="ECO:0000256" key="4">
    <source>
        <dbReference type="ARBA" id="ARBA00022448"/>
    </source>
</evidence>
<keyword evidence="11 12" id="KW-0170">Cobalt</keyword>
<dbReference type="GO" id="GO:0043190">
    <property type="term" value="C:ATP-binding cassette (ABC) transporter complex"/>
    <property type="evidence" value="ECO:0007669"/>
    <property type="project" value="InterPro"/>
</dbReference>
<dbReference type="InterPro" id="IPR002751">
    <property type="entry name" value="CbiM/NikMN"/>
</dbReference>
<dbReference type="GO" id="GO:0015087">
    <property type="term" value="F:cobalt ion transmembrane transporter activity"/>
    <property type="evidence" value="ECO:0007669"/>
    <property type="project" value="UniProtKB-UniRule"/>
</dbReference>
<evidence type="ECO:0000256" key="2">
    <source>
        <dbReference type="ARBA" id="ARBA00004953"/>
    </source>
</evidence>
<evidence type="ECO:0000256" key="3">
    <source>
        <dbReference type="ARBA" id="ARBA00022426"/>
    </source>
</evidence>
<comment type="subunit">
    <text evidence="12">Forms an energy-coupling factor (ECF) transporter complex composed of an ATP-binding protein (A component, CbiO), a transmembrane protein (T component, CbiQ) and 2 possible substrate-capture proteins (S components, CbiM and CbiN) of unknown stoichimetry.</text>
</comment>
<keyword evidence="3 12" id="KW-0171">Cobalt transport</keyword>
<feature type="transmembrane region" description="Helical" evidence="12">
    <location>
        <begin position="108"/>
        <end position="127"/>
    </location>
</feature>
<dbReference type="AlphaFoldDB" id="A0A1D8S6M8"/>
<dbReference type="HAMAP" id="MF_01462">
    <property type="entry name" value="CbiM"/>
    <property type="match status" value="1"/>
</dbReference>
<dbReference type="NCBIfam" id="TIGR00123">
    <property type="entry name" value="cbiM"/>
    <property type="match status" value="1"/>
</dbReference>
<dbReference type="PATRIC" id="fig|1855411.3.peg.1845"/>
<evidence type="ECO:0000256" key="6">
    <source>
        <dbReference type="ARBA" id="ARBA00022573"/>
    </source>
</evidence>
<evidence type="ECO:0000256" key="1">
    <source>
        <dbReference type="ARBA" id="ARBA00004429"/>
    </source>
</evidence>
<evidence type="ECO:0000256" key="8">
    <source>
        <dbReference type="ARBA" id="ARBA00022989"/>
    </source>
</evidence>
<evidence type="ECO:0000256" key="9">
    <source>
        <dbReference type="ARBA" id="ARBA00023065"/>
    </source>
</evidence>
<evidence type="ECO:0000256" key="12">
    <source>
        <dbReference type="HAMAP-Rule" id="MF_01462"/>
    </source>
</evidence>
<comment type="function">
    <text evidence="12">Part of the energy-coupling factor (ECF) transporter complex CbiMNOQ involved in cobalt import.</text>
</comment>
<evidence type="ECO:0000313" key="13">
    <source>
        <dbReference type="EMBL" id="AOW81001.1"/>
    </source>
</evidence>
<dbReference type="EMBL" id="CP016070">
    <property type="protein sequence ID" value="AOW81001.1"/>
    <property type="molecule type" value="Genomic_DNA"/>
</dbReference>
<dbReference type="GeneID" id="29829826"/>
<organism evidence="13 14">
    <name type="scientific">Halodesulfurarchaeum formicicum</name>
    <dbReference type="NCBI Taxonomy" id="1873524"/>
    <lineage>
        <taxon>Archaea</taxon>
        <taxon>Methanobacteriati</taxon>
        <taxon>Methanobacteriota</taxon>
        <taxon>Stenosarchaea group</taxon>
        <taxon>Halobacteria</taxon>
        <taxon>Halobacteriales</taxon>
        <taxon>Halobacteriaceae</taxon>
        <taxon>Halodesulfurarchaeum</taxon>
    </lineage>
</organism>
<feature type="transmembrane region" description="Helical" evidence="12">
    <location>
        <begin position="133"/>
        <end position="154"/>
    </location>
</feature>
<keyword evidence="8 12" id="KW-1133">Transmembrane helix</keyword>
<feature type="transmembrane region" description="Helical" evidence="12">
    <location>
        <begin position="43"/>
        <end position="63"/>
    </location>
</feature>
<dbReference type="Pfam" id="PF01891">
    <property type="entry name" value="CbiM"/>
    <property type="match status" value="1"/>
</dbReference>
<reference evidence="13 14" key="1">
    <citation type="submission" date="2016-06" db="EMBL/GenBank/DDBJ databases">
        <title>Discovery of anaerobic lithoheterotrophic haloarchaeon capable of sulfur respiration by hydrogen and formate.</title>
        <authorList>
            <person name="Sorokin D.Y."/>
            <person name="Kublanov I.V."/>
            <person name="Roman P."/>
            <person name="Sinninghe Damste J.S."/>
            <person name="Golyshin P.N."/>
            <person name="Rojo D."/>
            <person name="Ciordia S."/>
            <person name="Mena Md.C."/>
            <person name="Ferrer M."/>
            <person name="Smedile F."/>
            <person name="Messina E."/>
            <person name="La Cono V."/>
            <person name="Yakimov M.M."/>
        </authorList>
    </citation>
    <scope>NUCLEOTIDE SEQUENCE [LARGE SCALE GENOMIC DNA]</scope>
    <source>
        <strain evidence="13 14">HTSR1</strain>
    </source>
</reference>
<keyword evidence="4 12" id="KW-0813">Transport</keyword>
<comment type="pathway">
    <text evidence="2 12">Cofactor biosynthesis; adenosylcobalamin biosynthesis.</text>
</comment>
<dbReference type="InterPro" id="IPR018024">
    <property type="entry name" value="CbiM"/>
</dbReference>
<evidence type="ECO:0000313" key="14">
    <source>
        <dbReference type="Proteomes" id="UP000185608"/>
    </source>
</evidence>
<dbReference type="GO" id="GO:0009236">
    <property type="term" value="P:cobalamin biosynthetic process"/>
    <property type="evidence" value="ECO:0007669"/>
    <property type="project" value="UniProtKB-UniRule"/>
</dbReference>
<dbReference type="Proteomes" id="UP000185608">
    <property type="component" value="Chromosome"/>
</dbReference>
<dbReference type="PANTHER" id="PTHR43627:SF1">
    <property type="entry name" value="COBALT TRANSPORT PROTEIN CBIM"/>
    <property type="match status" value="1"/>
</dbReference>
<evidence type="ECO:0000256" key="5">
    <source>
        <dbReference type="ARBA" id="ARBA00022475"/>
    </source>
</evidence>
<dbReference type="KEGG" id="halh:HTSR_1836"/>
<protein>
    <recommendedName>
        <fullName evidence="12">Putative cobalt transport protein CbiM</fullName>
    </recommendedName>
    <alternativeName>
        <fullName evidence="12">Energy-coupling factor transporter probable substrate-capture protein CbiM</fullName>
        <shortName evidence="12">ECF transporter S component CbiM</shortName>
    </alternativeName>
</protein>
<accession>A0A1D8S6M8</accession>
<proteinExistence type="inferred from homology"/>
<sequence length="220" mass="22425">MHIAEGFLPPVWAAAWALFAAPFVAYGTYRVGTYVRKSPERMAMLALAGAFMFVLSAMKFPSVTGSTSHPTGTGIAVVLFGPAVTAVLSTIVLVYQALLLAHGGITTLGANVASMGIIGPAVGWLGYRAVRDRTGIVTGTFVASVLANWATYIVTSVQLGAAFPAGGGIAGVLTAAGNFAAVFAVTQLPIAIVEGVIAAAMIKQLLAVKPAVTSKLEVST</sequence>
<dbReference type="STRING" id="1873524.HSR6_1905"/>
<dbReference type="NCBIfam" id="NF006184">
    <property type="entry name" value="PRK08319.1"/>
    <property type="match status" value="1"/>
</dbReference>
<keyword evidence="10 12" id="KW-0472">Membrane</keyword>
<keyword evidence="9 12" id="KW-0406">Ion transport</keyword>
<keyword evidence="6 12" id="KW-0169">Cobalamin biosynthesis</keyword>
<dbReference type="FunFam" id="1.10.1760.20:FF:000001">
    <property type="entry name" value="Cobalt transport protein CbiM"/>
    <property type="match status" value="1"/>
</dbReference>
<dbReference type="UniPathway" id="UPA00148"/>
<dbReference type="RefSeq" id="WP_070365657.1">
    <property type="nucleotide sequence ID" value="NZ_CP016070.1"/>
</dbReference>
<gene>
    <name evidence="12 13" type="primary">cbiM</name>
    <name evidence="13" type="ORF">HTSR_1836</name>
</gene>
<keyword evidence="7 12" id="KW-0812">Transmembrane</keyword>
<evidence type="ECO:0000256" key="7">
    <source>
        <dbReference type="ARBA" id="ARBA00022692"/>
    </source>
</evidence>
<evidence type="ECO:0000256" key="11">
    <source>
        <dbReference type="ARBA" id="ARBA00023285"/>
    </source>
</evidence>